<keyword evidence="1" id="KW-0175">Coiled coil</keyword>
<gene>
    <name evidence="2" type="ORF">OLC1_LOCUS23950</name>
</gene>
<evidence type="ECO:0000313" key="2">
    <source>
        <dbReference type="EMBL" id="CAI9117968.1"/>
    </source>
</evidence>
<name>A0AAV1EEG1_OLDCO</name>
<keyword evidence="3" id="KW-1185">Reference proteome</keyword>
<dbReference type="PANTHER" id="PTHR37226">
    <property type="entry name" value="GOLGIN FAMILY A PROTEIN"/>
    <property type="match status" value="1"/>
</dbReference>
<organism evidence="2 3">
    <name type="scientific">Oldenlandia corymbosa var. corymbosa</name>
    <dbReference type="NCBI Taxonomy" id="529605"/>
    <lineage>
        <taxon>Eukaryota</taxon>
        <taxon>Viridiplantae</taxon>
        <taxon>Streptophyta</taxon>
        <taxon>Embryophyta</taxon>
        <taxon>Tracheophyta</taxon>
        <taxon>Spermatophyta</taxon>
        <taxon>Magnoliopsida</taxon>
        <taxon>eudicotyledons</taxon>
        <taxon>Gunneridae</taxon>
        <taxon>Pentapetalae</taxon>
        <taxon>asterids</taxon>
        <taxon>lamiids</taxon>
        <taxon>Gentianales</taxon>
        <taxon>Rubiaceae</taxon>
        <taxon>Rubioideae</taxon>
        <taxon>Spermacoceae</taxon>
        <taxon>Hedyotis-Oldenlandia complex</taxon>
        <taxon>Oldenlandia</taxon>
    </lineage>
</organism>
<dbReference type="Proteomes" id="UP001161247">
    <property type="component" value="Chromosome 9"/>
</dbReference>
<feature type="coiled-coil region" evidence="1">
    <location>
        <begin position="17"/>
        <end position="83"/>
    </location>
</feature>
<dbReference type="EMBL" id="OX459126">
    <property type="protein sequence ID" value="CAI9117968.1"/>
    <property type="molecule type" value="Genomic_DNA"/>
</dbReference>
<feature type="coiled-coil region" evidence="1">
    <location>
        <begin position="153"/>
        <end position="180"/>
    </location>
</feature>
<dbReference type="AlphaFoldDB" id="A0AAV1EEG1"/>
<proteinExistence type="predicted"/>
<protein>
    <submittedName>
        <fullName evidence="2">OLC1v1019462C1</fullName>
    </submittedName>
</protein>
<sequence length="215" mass="25720">MGAHHTKDQRVLRNDAVEGLKQKVMLLQEEVNEIMCMRDVEIQAYEREMMVFAFKEAEWKKENRKLKEEVKKLRKRLEDYREEGLKGMELHELLKGGKLSNGKDWVFLGPDFLLDQVRRDDAVEKWKQLYFAIKVELDDLIQRTNKGEGLCWKAETEEMLEELRKELMNKEKTISFQQCEIATMKQEENKREREIDILRQSLKIMCHNKKGKKNS</sequence>
<reference evidence="2" key="1">
    <citation type="submission" date="2023-03" db="EMBL/GenBank/DDBJ databases">
        <authorList>
            <person name="Julca I."/>
        </authorList>
    </citation>
    <scope>NUCLEOTIDE SEQUENCE</scope>
</reference>
<accession>A0AAV1EEG1</accession>
<evidence type="ECO:0000313" key="3">
    <source>
        <dbReference type="Proteomes" id="UP001161247"/>
    </source>
</evidence>
<evidence type="ECO:0000256" key="1">
    <source>
        <dbReference type="SAM" id="Coils"/>
    </source>
</evidence>
<dbReference type="PANTHER" id="PTHR37226:SF4">
    <property type="entry name" value="GOLGIN FAMILY A PROTEIN"/>
    <property type="match status" value="1"/>
</dbReference>